<keyword evidence="2" id="KW-0285">Flavoprotein</keyword>
<evidence type="ECO:0000256" key="1">
    <source>
        <dbReference type="ARBA" id="ARBA00010139"/>
    </source>
</evidence>
<gene>
    <name evidence="5" type="ORF">IE81DRAFT_316022</name>
</gene>
<accession>A0A316VTK6</accession>
<evidence type="ECO:0000313" key="6">
    <source>
        <dbReference type="Proteomes" id="UP000245783"/>
    </source>
</evidence>
<keyword evidence="4" id="KW-0560">Oxidoreductase</keyword>
<evidence type="ECO:0000256" key="4">
    <source>
        <dbReference type="ARBA" id="ARBA00023002"/>
    </source>
</evidence>
<dbReference type="AlphaFoldDB" id="A0A316VTK6"/>
<dbReference type="InterPro" id="IPR051209">
    <property type="entry name" value="FAD-bind_Monooxygenase_sf"/>
</dbReference>
<dbReference type="GO" id="GO:0050661">
    <property type="term" value="F:NADP binding"/>
    <property type="evidence" value="ECO:0007669"/>
    <property type="project" value="InterPro"/>
</dbReference>
<dbReference type="OrthoDB" id="74360at2759"/>
<evidence type="ECO:0000313" key="5">
    <source>
        <dbReference type="EMBL" id="PWN40832.1"/>
    </source>
</evidence>
<dbReference type="Pfam" id="PF00743">
    <property type="entry name" value="FMO-like"/>
    <property type="match status" value="1"/>
</dbReference>
<name>A0A316VTK6_9BASI</name>
<dbReference type="SUPFAM" id="SSF51905">
    <property type="entry name" value="FAD/NAD(P)-binding domain"/>
    <property type="match status" value="3"/>
</dbReference>
<dbReference type="Proteomes" id="UP000245783">
    <property type="component" value="Unassembled WGS sequence"/>
</dbReference>
<dbReference type="GO" id="GO:0004499">
    <property type="term" value="F:N,N-dimethylaniline monooxygenase activity"/>
    <property type="evidence" value="ECO:0007669"/>
    <property type="project" value="InterPro"/>
</dbReference>
<dbReference type="InParanoid" id="A0A316VTK6"/>
<keyword evidence="3" id="KW-0274">FAD</keyword>
<dbReference type="RefSeq" id="XP_025367992.1">
    <property type="nucleotide sequence ID" value="XM_025512550.1"/>
</dbReference>
<dbReference type="PANTHER" id="PTHR42877">
    <property type="entry name" value="L-ORNITHINE N(5)-MONOOXYGENASE-RELATED"/>
    <property type="match status" value="1"/>
</dbReference>
<organism evidence="5 6">
    <name type="scientific">Ceraceosorus guamensis</name>
    <dbReference type="NCBI Taxonomy" id="1522189"/>
    <lineage>
        <taxon>Eukaryota</taxon>
        <taxon>Fungi</taxon>
        <taxon>Dikarya</taxon>
        <taxon>Basidiomycota</taxon>
        <taxon>Ustilaginomycotina</taxon>
        <taxon>Exobasidiomycetes</taxon>
        <taxon>Ceraceosorales</taxon>
        <taxon>Ceraceosoraceae</taxon>
        <taxon>Ceraceosorus</taxon>
    </lineage>
</organism>
<evidence type="ECO:0000256" key="3">
    <source>
        <dbReference type="ARBA" id="ARBA00022827"/>
    </source>
</evidence>
<dbReference type="Gene3D" id="3.50.50.60">
    <property type="entry name" value="FAD/NAD(P)-binding domain"/>
    <property type="match status" value="2"/>
</dbReference>
<keyword evidence="6" id="KW-1185">Reference proteome</keyword>
<dbReference type="InterPro" id="IPR036188">
    <property type="entry name" value="FAD/NAD-bd_sf"/>
</dbReference>
<dbReference type="GO" id="GO:0050660">
    <property type="term" value="F:flavin adenine dinucleotide binding"/>
    <property type="evidence" value="ECO:0007669"/>
    <property type="project" value="InterPro"/>
</dbReference>
<dbReference type="EMBL" id="KZ819405">
    <property type="protein sequence ID" value="PWN40832.1"/>
    <property type="molecule type" value="Genomic_DNA"/>
</dbReference>
<dbReference type="PANTHER" id="PTHR42877:SF4">
    <property type="entry name" value="FAD_NAD(P)-BINDING DOMAIN-CONTAINING PROTEIN-RELATED"/>
    <property type="match status" value="1"/>
</dbReference>
<protein>
    <submittedName>
        <fullName evidence="5">FAD/NAD(P)-binding domain-containing protein</fullName>
    </submittedName>
</protein>
<sequence>MSSPSSNIKVACVGAGYAGLALARSILDSAPGAQLTIYEADEGVGGVWRKTSYPGAGSDFPSHLYALPWALNPDWARFYSTRPEILAYLERVAEQSGFLPYIQFKHRVQSAVWQEQEGLWDISGTRASAQGEEAWHAKAHVLVNAGGILSKSNVPSLPGAESFKGQIVHTSQWNDDILVANKRVAVIGAGASAIQIIPALQRLGVGHTDLYVRSQAWIGTPFNFAERDANFKQEAENFGTLFTNDVDIINPAYSEEQRNALRHTKGDVEQHRKWLEEGFHGSARDLYTRDSPMSLFVRDALTGLARAKLAAKPELESSFIPEFSFGCRRPTPGPGFFETITGSNVDVIQGAVDHLTNTGIVAAGDDKERAVDLVILATGYKVDHVPPFELVGRSGSSLRGEWSQNPRGYLSLATPGMPNYFTIAGPQHPSANGSLISSFSLLSDYIAKAVVKLQGLPTGASLAPKSSVIDEFCDYSDNFMKTQVWTQGCNSWYKNSEGRITTNWPGTFLHFADTISNPRWGDYDWQKGLAPLKVSDAEAEGSLKAILADGRGANEPALGVMGPSPAPYLDGKLASMYDIKPAARPTAAAATA</sequence>
<reference evidence="5 6" key="1">
    <citation type="journal article" date="2018" name="Mol. Biol. Evol.">
        <title>Broad Genomic Sampling Reveals a Smut Pathogenic Ancestry of the Fungal Clade Ustilaginomycotina.</title>
        <authorList>
            <person name="Kijpornyongpan T."/>
            <person name="Mondo S.J."/>
            <person name="Barry K."/>
            <person name="Sandor L."/>
            <person name="Lee J."/>
            <person name="Lipzen A."/>
            <person name="Pangilinan J."/>
            <person name="LaButti K."/>
            <person name="Hainaut M."/>
            <person name="Henrissat B."/>
            <person name="Grigoriev I.V."/>
            <person name="Spatafora J.W."/>
            <person name="Aime M.C."/>
        </authorList>
    </citation>
    <scope>NUCLEOTIDE SEQUENCE [LARGE SCALE GENOMIC DNA]</scope>
    <source>
        <strain evidence="5 6">MCA 4658</strain>
    </source>
</reference>
<dbReference type="STRING" id="1522189.A0A316VTK6"/>
<proteinExistence type="inferred from homology"/>
<evidence type="ECO:0000256" key="2">
    <source>
        <dbReference type="ARBA" id="ARBA00022630"/>
    </source>
</evidence>
<comment type="similarity">
    <text evidence="1">Belongs to the FAD-binding monooxygenase family.</text>
</comment>
<dbReference type="GeneID" id="37034420"/>
<dbReference type="InterPro" id="IPR020946">
    <property type="entry name" value="Flavin_mOase-like"/>
</dbReference>